<comment type="caution">
    <text evidence="4">The sequence shown here is derived from an EMBL/GenBank/DDBJ whole genome shotgun (WGS) entry which is preliminary data.</text>
</comment>
<evidence type="ECO:0000259" key="3">
    <source>
        <dbReference type="SMART" id="SM00387"/>
    </source>
</evidence>
<dbReference type="Pfam" id="PF13581">
    <property type="entry name" value="HATPase_c_2"/>
    <property type="match status" value="1"/>
</dbReference>
<dbReference type="InterPro" id="IPR050267">
    <property type="entry name" value="Anti-sigma-factor_SerPK"/>
</dbReference>
<evidence type="ECO:0000256" key="1">
    <source>
        <dbReference type="ARBA" id="ARBA00022527"/>
    </source>
</evidence>
<dbReference type="PANTHER" id="PTHR35526">
    <property type="entry name" value="ANTI-SIGMA-F FACTOR RSBW-RELATED"/>
    <property type="match status" value="1"/>
</dbReference>
<dbReference type="RefSeq" id="WP_203717321.1">
    <property type="nucleotide sequence ID" value="NZ_BONE01000061.1"/>
</dbReference>
<feature type="domain" description="Histidine kinase/HSP90-like ATPase" evidence="3">
    <location>
        <begin position="45"/>
        <end position="141"/>
    </location>
</feature>
<reference evidence="4 5" key="1">
    <citation type="submission" date="2021-01" db="EMBL/GenBank/DDBJ databases">
        <title>Whole genome shotgun sequence of Asanoa siamensis NBRC 107932.</title>
        <authorList>
            <person name="Komaki H."/>
            <person name="Tamura T."/>
        </authorList>
    </citation>
    <scope>NUCLEOTIDE SEQUENCE [LARGE SCALE GENOMIC DNA]</scope>
    <source>
        <strain evidence="4 5">NBRC 107932</strain>
    </source>
</reference>
<dbReference type="SUPFAM" id="SSF55874">
    <property type="entry name" value="ATPase domain of HSP90 chaperone/DNA topoisomerase II/histidine kinase"/>
    <property type="match status" value="1"/>
</dbReference>
<accession>A0ABQ4CZM2</accession>
<dbReference type="InterPro" id="IPR003594">
    <property type="entry name" value="HATPase_dom"/>
</dbReference>
<evidence type="ECO:0000313" key="4">
    <source>
        <dbReference type="EMBL" id="GIF76448.1"/>
    </source>
</evidence>
<dbReference type="Proteomes" id="UP000604117">
    <property type="component" value="Unassembled WGS sequence"/>
</dbReference>
<evidence type="ECO:0000313" key="5">
    <source>
        <dbReference type="Proteomes" id="UP000604117"/>
    </source>
</evidence>
<protein>
    <recommendedName>
        <fullName evidence="3">Histidine kinase/HSP90-like ATPase domain-containing protein</fullName>
    </recommendedName>
</protein>
<dbReference type="SMART" id="SM00387">
    <property type="entry name" value="HATPase_c"/>
    <property type="match status" value="1"/>
</dbReference>
<keyword evidence="1" id="KW-0418">Kinase</keyword>
<proteinExistence type="predicted"/>
<dbReference type="CDD" id="cd16936">
    <property type="entry name" value="HATPase_RsbW-like"/>
    <property type="match status" value="1"/>
</dbReference>
<organism evidence="4 5">
    <name type="scientific">Asanoa siamensis</name>
    <dbReference type="NCBI Taxonomy" id="926357"/>
    <lineage>
        <taxon>Bacteria</taxon>
        <taxon>Bacillati</taxon>
        <taxon>Actinomycetota</taxon>
        <taxon>Actinomycetes</taxon>
        <taxon>Micromonosporales</taxon>
        <taxon>Micromonosporaceae</taxon>
        <taxon>Asanoa</taxon>
    </lineage>
</organism>
<feature type="region of interest" description="Disordered" evidence="2">
    <location>
        <begin position="90"/>
        <end position="110"/>
    </location>
</feature>
<keyword evidence="5" id="KW-1185">Reference proteome</keyword>
<keyword evidence="1" id="KW-0723">Serine/threonine-protein kinase</keyword>
<dbReference type="InterPro" id="IPR036890">
    <property type="entry name" value="HATPase_C_sf"/>
</dbReference>
<dbReference type="EMBL" id="BONE01000061">
    <property type="protein sequence ID" value="GIF76448.1"/>
    <property type="molecule type" value="Genomic_DNA"/>
</dbReference>
<evidence type="ECO:0000256" key="2">
    <source>
        <dbReference type="SAM" id="MobiDB-lite"/>
    </source>
</evidence>
<gene>
    <name evidence="4" type="ORF">Asi02nite_59660</name>
</gene>
<keyword evidence="1" id="KW-0808">Transferase</keyword>
<dbReference type="Gene3D" id="3.30.565.10">
    <property type="entry name" value="Histidine kinase-like ATPase, C-terminal domain"/>
    <property type="match status" value="1"/>
</dbReference>
<name>A0ABQ4CZM2_9ACTN</name>
<sequence>MTVKYTDPTEDGYTLVLEAAFDRASVAPVRRQVQATAHRCEMSAEALDDFLVAVNEAMTNAVRHGGGTGRLLLWRDGALMCQVIDHGPGFDPTSYLRPEQRPRPSPSGGMGLWLAQQASDEMRIESGASGTTITISGHLGRGGEP</sequence>